<dbReference type="InterPro" id="IPR015421">
    <property type="entry name" value="PyrdxlP-dep_Trfase_major"/>
</dbReference>
<comment type="similarity">
    <text evidence="2">Belongs to the group II decarboxylase family.</text>
</comment>
<evidence type="ECO:0000256" key="4">
    <source>
        <dbReference type="ARBA" id="ARBA00022793"/>
    </source>
</evidence>
<dbReference type="InParanoid" id="G0R2V7"/>
<keyword evidence="4" id="KW-0210">Decarboxylase</keyword>
<dbReference type="Pfam" id="PF02493">
    <property type="entry name" value="MORN"/>
    <property type="match status" value="3"/>
</dbReference>
<organism evidence="7 8">
    <name type="scientific">Ichthyophthirius multifiliis</name>
    <name type="common">White spot disease agent</name>
    <name type="synonym">Ich</name>
    <dbReference type="NCBI Taxonomy" id="5932"/>
    <lineage>
        <taxon>Eukaryota</taxon>
        <taxon>Sar</taxon>
        <taxon>Alveolata</taxon>
        <taxon>Ciliophora</taxon>
        <taxon>Intramacronucleata</taxon>
        <taxon>Oligohymenophorea</taxon>
        <taxon>Hymenostomatida</taxon>
        <taxon>Ophryoglenina</taxon>
        <taxon>Ichthyophthirius</taxon>
    </lineage>
</organism>
<dbReference type="Gene3D" id="3.40.640.10">
    <property type="entry name" value="Type I PLP-dependent aspartate aminotransferase-like (Major domain)"/>
    <property type="match status" value="1"/>
</dbReference>
<dbReference type="STRING" id="857967.G0R2V7"/>
<gene>
    <name evidence="7" type="ORF">IMG5_181580</name>
</gene>
<accession>G0R2V7</accession>
<dbReference type="AlphaFoldDB" id="G0R2V7"/>
<evidence type="ECO:0000256" key="1">
    <source>
        <dbReference type="ARBA" id="ARBA00001933"/>
    </source>
</evidence>
<dbReference type="Gene3D" id="2.20.110.10">
    <property type="entry name" value="Histone H3 K4-specific methyltransferase SET7/9 N-terminal domain"/>
    <property type="match status" value="1"/>
</dbReference>
<evidence type="ECO:0000256" key="3">
    <source>
        <dbReference type="ARBA" id="ARBA00022737"/>
    </source>
</evidence>
<dbReference type="GO" id="GO:0030170">
    <property type="term" value="F:pyridoxal phosphate binding"/>
    <property type="evidence" value="ECO:0007669"/>
    <property type="project" value="InterPro"/>
</dbReference>
<dbReference type="SUPFAM" id="SSF82185">
    <property type="entry name" value="Histone H3 K4-specific methyltransferase SET7/9 N-terminal domain"/>
    <property type="match status" value="1"/>
</dbReference>
<dbReference type="InterPro" id="IPR002129">
    <property type="entry name" value="PyrdxlP-dep_de-COase"/>
</dbReference>
<keyword evidence="8" id="KW-1185">Reference proteome</keyword>
<evidence type="ECO:0000313" key="8">
    <source>
        <dbReference type="Proteomes" id="UP000008983"/>
    </source>
</evidence>
<evidence type="ECO:0000256" key="2">
    <source>
        <dbReference type="ARBA" id="ARBA00009533"/>
    </source>
</evidence>
<sequence length="629" mass="73347">MYTYEMAPIFNFMEQKIFQFFQQNYLNWNNIDGILSPGNTQSLYYALECARHKYFPQSKKEGMKNLPKMSIFTSNTCINNVKKGCVYLGFGIESLVLLPTDKQGRIIPSEFEKALQKREKEKYFSLFLNLSMGTNLFGSIDYIEECTRIAQKYNVWVHLEGGMYQKGDFLKNIDSISIQIDKLFSVPQQCCIFLNKYENLLSEANALNSDYLFMKDKVTYDAQKYDSGDKTFQCARHIDILKFWIYLKKYGIKGIYQLLDNSIQTAKSRSQLCVFLIFFRSNFRIKKQGLGAYLYDSGDFYFGEWEDDRIQGEGILFFAFGGFIHGFFLNFMIHGPAFLKFSNGEIYEGNWNQGKLDGEAYNYFVDENIWFKGNYSQGKFTQLIQYGKGRPPSTILNQLSKINSLCQKHKTKNENLSIKVIDFKDGSQYLGMAKQKNPFGLGLLRRLDEKYDAGFAFNGIFQNIARLNLDDGQNMYIGQLQANGKFQGQGVYLNKKTKQWVFGIFENGQLIEVINQGQDEYPQNIISNIYYSHHINSGRFIEKQIENGLFYMPSGYNNNYKNFQQLKWDSFRIEKMRENTFSQNKKIQINVKRNSSAKLQQNNSILNIDQNTYSNRSPKSTLYQFYLSN</sequence>
<dbReference type="SMART" id="SM00698">
    <property type="entry name" value="MORN"/>
    <property type="match status" value="3"/>
</dbReference>
<protein>
    <submittedName>
        <fullName evidence="7">Uncharacterized protein</fullName>
    </submittedName>
</protein>
<dbReference type="InterPro" id="IPR015424">
    <property type="entry name" value="PyrdxlP-dep_Trfase"/>
</dbReference>
<dbReference type="eggNOG" id="KOG0629">
    <property type="taxonomic scope" value="Eukaryota"/>
</dbReference>
<dbReference type="InterPro" id="IPR003409">
    <property type="entry name" value="MORN"/>
</dbReference>
<dbReference type="OrthoDB" id="291360at2759"/>
<dbReference type="PANTHER" id="PTHR45677:SF8">
    <property type="entry name" value="CYSTEINE SULFINIC ACID DECARBOXYLASE"/>
    <property type="match status" value="1"/>
</dbReference>
<feature type="non-terminal residue" evidence="7">
    <location>
        <position position="629"/>
    </location>
</feature>
<dbReference type="Pfam" id="PF00282">
    <property type="entry name" value="Pyridoxal_deC"/>
    <property type="match status" value="1"/>
</dbReference>
<dbReference type="SUPFAM" id="SSF53383">
    <property type="entry name" value="PLP-dependent transferases"/>
    <property type="match status" value="1"/>
</dbReference>
<evidence type="ECO:0000256" key="5">
    <source>
        <dbReference type="ARBA" id="ARBA00022898"/>
    </source>
</evidence>
<dbReference type="EMBL" id="GL984282">
    <property type="protein sequence ID" value="EGR28229.1"/>
    <property type="molecule type" value="Genomic_DNA"/>
</dbReference>
<dbReference type="GeneID" id="14904281"/>
<proteinExistence type="inferred from homology"/>
<name>G0R2V7_ICHMU</name>
<dbReference type="GO" id="GO:0019752">
    <property type="term" value="P:carboxylic acid metabolic process"/>
    <property type="evidence" value="ECO:0007669"/>
    <property type="project" value="InterPro"/>
</dbReference>
<comment type="cofactor">
    <cofactor evidence="1">
        <name>pyridoxal 5'-phosphate</name>
        <dbReference type="ChEBI" id="CHEBI:597326"/>
    </cofactor>
</comment>
<dbReference type="PANTHER" id="PTHR45677">
    <property type="entry name" value="GLUTAMATE DECARBOXYLASE-RELATED"/>
    <property type="match status" value="1"/>
</dbReference>
<dbReference type="Gene3D" id="3.90.1150.170">
    <property type="match status" value="1"/>
</dbReference>
<reference evidence="7 8" key="1">
    <citation type="submission" date="2011-07" db="EMBL/GenBank/DDBJ databases">
        <authorList>
            <person name="Coyne R."/>
            <person name="Brami D."/>
            <person name="Johnson J."/>
            <person name="Hostetler J."/>
            <person name="Hannick L."/>
            <person name="Clark T."/>
            <person name="Cassidy-Hanley D."/>
            <person name="Inman J."/>
        </authorList>
    </citation>
    <scope>NUCLEOTIDE SEQUENCE [LARGE SCALE GENOMIC DNA]</scope>
    <source>
        <strain evidence="7 8">G5</strain>
    </source>
</reference>
<keyword evidence="3" id="KW-0677">Repeat</keyword>
<dbReference type="GO" id="GO:0005737">
    <property type="term" value="C:cytoplasm"/>
    <property type="evidence" value="ECO:0007669"/>
    <property type="project" value="TreeGrafter"/>
</dbReference>
<evidence type="ECO:0000256" key="6">
    <source>
        <dbReference type="ARBA" id="ARBA00023239"/>
    </source>
</evidence>
<dbReference type="GO" id="GO:0016831">
    <property type="term" value="F:carboxy-lyase activity"/>
    <property type="evidence" value="ECO:0007669"/>
    <property type="project" value="UniProtKB-KW"/>
</dbReference>
<keyword evidence="5" id="KW-0663">Pyridoxal phosphate</keyword>
<dbReference type="Proteomes" id="UP000008983">
    <property type="component" value="Unassembled WGS sequence"/>
</dbReference>
<keyword evidence="6" id="KW-0456">Lyase</keyword>
<dbReference type="RefSeq" id="XP_004027574.1">
    <property type="nucleotide sequence ID" value="XM_004027525.1"/>
</dbReference>
<evidence type="ECO:0000313" key="7">
    <source>
        <dbReference type="EMBL" id="EGR28229.1"/>
    </source>
</evidence>